<evidence type="ECO:0000313" key="1">
    <source>
        <dbReference type="EMBL" id="KIM25835.1"/>
    </source>
</evidence>
<reference evidence="2" key="2">
    <citation type="submission" date="2015-01" db="EMBL/GenBank/DDBJ databases">
        <title>Evolutionary Origins and Diversification of the Mycorrhizal Mutualists.</title>
        <authorList>
            <consortium name="DOE Joint Genome Institute"/>
            <consortium name="Mycorrhizal Genomics Consortium"/>
            <person name="Kohler A."/>
            <person name="Kuo A."/>
            <person name="Nagy L.G."/>
            <person name="Floudas D."/>
            <person name="Copeland A."/>
            <person name="Barry K.W."/>
            <person name="Cichocki N."/>
            <person name="Veneault-Fourrey C."/>
            <person name="LaButti K."/>
            <person name="Lindquist E.A."/>
            <person name="Lipzen A."/>
            <person name="Lundell T."/>
            <person name="Morin E."/>
            <person name="Murat C."/>
            <person name="Riley R."/>
            <person name="Ohm R."/>
            <person name="Sun H."/>
            <person name="Tunlid A."/>
            <person name="Henrissat B."/>
            <person name="Grigoriev I.V."/>
            <person name="Hibbett D.S."/>
            <person name="Martin F."/>
        </authorList>
    </citation>
    <scope>NUCLEOTIDE SEQUENCE [LARGE SCALE GENOMIC DNA]</scope>
    <source>
        <strain evidence="2">MAFF 305830</strain>
    </source>
</reference>
<dbReference type="Proteomes" id="UP000054097">
    <property type="component" value="Unassembled WGS sequence"/>
</dbReference>
<dbReference type="EMBL" id="KN824311">
    <property type="protein sequence ID" value="KIM25835.1"/>
    <property type="molecule type" value="Genomic_DNA"/>
</dbReference>
<evidence type="ECO:0000313" key="2">
    <source>
        <dbReference type="Proteomes" id="UP000054097"/>
    </source>
</evidence>
<dbReference type="HOGENOM" id="CLU_2832792_0_0_1"/>
<reference evidence="1 2" key="1">
    <citation type="submission" date="2014-04" db="EMBL/GenBank/DDBJ databases">
        <authorList>
            <consortium name="DOE Joint Genome Institute"/>
            <person name="Kuo A."/>
            <person name="Zuccaro A."/>
            <person name="Kohler A."/>
            <person name="Nagy L.G."/>
            <person name="Floudas D."/>
            <person name="Copeland A."/>
            <person name="Barry K.W."/>
            <person name="Cichocki N."/>
            <person name="Veneault-Fourrey C."/>
            <person name="LaButti K."/>
            <person name="Lindquist E.A."/>
            <person name="Lipzen A."/>
            <person name="Lundell T."/>
            <person name="Morin E."/>
            <person name="Murat C."/>
            <person name="Sun H."/>
            <person name="Tunlid A."/>
            <person name="Henrissat B."/>
            <person name="Grigoriev I.V."/>
            <person name="Hibbett D.S."/>
            <person name="Martin F."/>
            <person name="Nordberg H.P."/>
            <person name="Cantor M.N."/>
            <person name="Hua S.X."/>
        </authorList>
    </citation>
    <scope>NUCLEOTIDE SEQUENCE [LARGE SCALE GENOMIC DNA]</scope>
    <source>
        <strain evidence="1 2">MAFF 305830</strain>
    </source>
</reference>
<accession>A0A0C3AMM0</accession>
<keyword evidence="2" id="KW-1185">Reference proteome</keyword>
<protein>
    <submittedName>
        <fullName evidence="1">Uncharacterized protein</fullName>
    </submittedName>
</protein>
<dbReference type="AlphaFoldDB" id="A0A0C3AMM0"/>
<gene>
    <name evidence="1" type="ORF">M408DRAFT_331005</name>
</gene>
<organism evidence="1 2">
    <name type="scientific">Serendipita vermifera MAFF 305830</name>
    <dbReference type="NCBI Taxonomy" id="933852"/>
    <lineage>
        <taxon>Eukaryota</taxon>
        <taxon>Fungi</taxon>
        <taxon>Dikarya</taxon>
        <taxon>Basidiomycota</taxon>
        <taxon>Agaricomycotina</taxon>
        <taxon>Agaricomycetes</taxon>
        <taxon>Sebacinales</taxon>
        <taxon>Serendipitaceae</taxon>
        <taxon>Serendipita</taxon>
    </lineage>
</organism>
<name>A0A0C3AMM0_SERVB</name>
<proteinExistence type="predicted"/>
<sequence>MCGEAMEALVNGPQTQKQVFHLSFQRTYLALGWHFASRSAASGLHSPASMRHLSARMPTISTYGPI</sequence>